<evidence type="ECO:0000313" key="1">
    <source>
        <dbReference type="EMBL" id="EKM33460.1"/>
    </source>
</evidence>
<dbReference type="Proteomes" id="UP000008367">
    <property type="component" value="Unassembled WGS sequence"/>
</dbReference>
<comment type="caution">
    <text evidence="1">The sequence shown here is derived from an EMBL/GenBank/DDBJ whole genome shotgun (WGS) entry which is preliminary data.</text>
</comment>
<name>A0A454D4A8_VIBHA</name>
<reference evidence="1 2" key="1">
    <citation type="submission" date="2012-10" db="EMBL/GenBank/DDBJ databases">
        <title>Genome sequence of Vibrio Cholerae HENC-02.</title>
        <authorList>
            <person name="Eppinger M."/>
            <person name="Hasan N.A."/>
            <person name="Sengamalay N."/>
            <person name="Hine E."/>
            <person name="Su Q."/>
            <person name="Daugherty S.C."/>
            <person name="Young S."/>
            <person name="Sadzewicz L."/>
            <person name="Tallon L."/>
            <person name="Cebula T.A."/>
            <person name="Ravel J."/>
            <person name="Colwell R.R."/>
        </authorList>
    </citation>
    <scope>NUCLEOTIDE SEQUENCE [LARGE SCALE GENOMIC DNA]</scope>
    <source>
        <strain evidence="1 2">HENC-02</strain>
    </source>
</reference>
<protein>
    <submittedName>
        <fullName evidence="1">Uncharacterized protein</fullName>
    </submittedName>
</protein>
<evidence type="ECO:0000313" key="2">
    <source>
        <dbReference type="Proteomes" id="UP000008367"/>
    </source>
</evidence>
<gene>
    <name evidence="1" type="ORF">VCHENC02_1091</name>
</gene>
<organism evidence="1 2">
    <name type="scientific">Vibrio harveyi</name>
    <name type="common">Beneckea harveyi</name>
    <dbReference type="NCBI Taxonomy" id="669"/>
    <lineage>
        <taxon>Bacteria</taxon>
        <taxon>Pseudomonadati</taxon>
        <taxon>Pseudomonadota</taxon>
        <taxon>Gammaproteobacteria</taxon>
        <taxon>Vibrionales</taxon>
        <taxon>Vibrionaceae</taxon>
        <taxon>Vibrio</taxon>
    </lineage>
</organism>
<accession>A0A454D4A8</accession>
<sequence length="10" mass="1211">KIVIKKEEPQ</sequence>
<feature type="non-terminal residue" evidence="1">
    <location>
        <position position="1"/>
    </location>
</feature>
<dbReference type="EMBL" id="AJSR01000268">
    <property type="protein sequence ID" value="EKM33460.1"/>
    <property type="molecule type" value="Genomic_DNA"/>
</dbReference>
<proteinExistence type="predicted"/>